<accession>A0A9P5NLH2</accession>
<feature type="compositionally biased region" description="Low complexity" evidence="5">
    <location>
        <begin position="498"/>
        <end position="514"/>
    </location>
</feature>
<dbReference type="EMBL" id="JADNYJ010000074">
    <property type="protein sequence ID" value="KAF8890834.1"/>
    <property type="molecule type" value="Genomic_DNA"/>
</dbReference>
<feature type="region of interest" description="Disordered" evidence="5">
    <location>
        <begin position="667"/>
        <end position="754"/>
    </location>
</feature>
<organism evidence="7 8">
    <name type="scientific">Gymnopilus junonius</name>
    <name type="common">Spectacular rustgill mushroom</name>
    <name type="synonym">Gymnopilus spectabilis subsp. junonius</name>
    <dbReference type="NCBI Taxonomy" id="109634"/>
    <lineage>
        <taxon>Eukaryota</taxon>
        <taxon>Fungi</taxon>
        <taxon>Dikarya</taxon>
        <taxon>Basidiomycota</taxon>
        <taxon>Agaricomycotina</taxon>
        <taxon>Agaricomycetes</taxon>
        <taxon>Agaricomycetidae</taxon>
        <taxon>Agaricales</taxon>
        <taxon>Agaricineae</taxon>
        <taxon>Hymenogastraceae</taxon>
        <taxon>Gymnopilus</taxon>
    </lineage>
</organism>
<dbReference type="Pfam" id="PF07534">
    <property type="entry name" value="TLD"/>
    <property type="match status" value="1"/>
</dbReference>
<feature type="compositionally biased region" description="Low complexity" evidence="5">
    <location>
        <begin position="696"/>
        <end position="711"/>
    </location>
</feature>
<feature type="region of interest" description="Disordered" evidence="5">
    <location>
        <begin position="256"/>
        <end position="295"/>
    </location>
</feature>
<dbReference type="Proteomes" id="UP000724874">
    <property type="component" value="Unassembled WGS sequence"/>
</dbReference>
<feature type="compositionally biased region" description="Polar residues" evidence="5">
    <location>
        <begin position="515"/>
        <end position="525"/>
    </location>
</feature>
<feature type="region of interest" description="Disordered" evidence="5">
    <location>
        <begin position="492"/>
        <end position="563"/>
    </location>
</feature>
<name>A0A9P5NLH2_GYMJU</name>
<feature type="domain" description="TLDc" evidence="6">
    <location>
        <begin position="775"/>
        <end position="960"/>
    </location>
</feature>
<evidence type="ECO:0000256" key="3">
    <source>
        <dbReference type="ARBA" id="ARBA00023128"/>
    </source>
</evidence>
<evidence type="ECO:0000313" key="7">
    <source>
        <dbReference type="EMBL" id="KAF8890834.1"/>
    </source>
</evidence>
<dbReference type="GO" id="GO:0005634">
    <property type="term" value="C:nucleus"/>
    <property type="evidence" value="ECO:0007669"/>
    <property type="project" value="TreeGrafter"/>
</dbReference>
<dbReference type="AlphaFoldDB" id="A0A9P5NLH2"/>
<feature type="region of interest" description="Disordered" evidence="5">
    <location>
        <begin position="24"/>
        <end position="216"/>
    </location>
</feature>
<feature type="compositionally biased region" description="Polar residues" evidence="5">
    <location>
        <begin position="98"/>
        <end position="107"/>
    </location>
</feature>
<dbReference type="PROSITE" id="PS51886">
    <property type="entry name" value="TLDC"/>
    <property type="match status" value="1"/>
</dbReference>
<comment type="subcellular location">
    <subcellularLocation>
        <location evidence="1">Mitochondrion</location>
    </subcellularLocation>
</comment>
<sequence length="961" mass="101498">MTDVSHKSPFDDVAFLDPLQSQPAIQTATLTPTALTPTPSQYPVSNAHEQQPSYLGPSFQSLSTNKAPSTPASKSKQNADTFASLVADQEHSLFDQASRLNSHTNASPLPHRRTESISSQQSDFGAFVSVPSSEDPLSADLWDFDEQQPQLPVAETPTTATPAGFDQARQAVADDDDHNPGTHSQPVSALLPPPRPSSQSSSSVSINTFSSSSQNNSTLSFFDQFAQNAKERSQARSSHLLDELFLHQDDPLYFVKDQKPADKPDEKPNELGSATAPPAILPPSLLSPPLIPLPTSTLPSPLASPGAIASSAPVLSPSLAVVSPQPQQKHPHSLLDVDLNDELDHDYFRVSQSDAHVPHKQFTLSPHLRSPPTRSSSISVPVPTVAPPVASSEGAVSSQPHSPPAAVSYVVSHHLATSPLASSAVDHPHLNNHHTNGSEDGGIPKLTSRSSFNLPGKWMSTLLRSAPSPGDVAAKILPASPSIESVFGAGSRTAGEISTSPSSSTSPLPQVSVSAMTSPLPSQEPTLHRRSSTSPSRRRIPRQPSFTHSNPFTPPAPTASVVHGASPFAPHVYIPPTGAPGFKGEQYTWDKGYSEELEAEREKELGGKDVKPGPQVNVKAQTLPVVGKENEPEDGAGRGSSALGSKAGWGSGFGFSFGTIRGGGNGKGKLAASGSGSGLRPSNSFISSNGSVKAPSIHSAGSGSDSSSFIANERGVSSPPEMKHSEELTSERTGRKRRDESESENIGSERDGIGAFIERKSGNIELVGRRAATTPVVTSELANMIRSYLPALSRLPRSWTLIYSLDQDGISLNTLYTRCEAHATRRPAPGEVLSNNTAMLVAVRDADGGIFGAWVAEGVRLNKGKGYFGGGESFLWKYRDGVLKVFKCTGKNNYIALCVPESISFGGGDGHYGLYLDESLFDGSSAPCPTFNNEPLCSPGPRKGASVAFECVGLEVWGMGP</sequence>
<keyword evidence="3" id="KW-0496">Mitochondrion</keyword>
<feature type="compositionally biased region" description="Polar residues" evidence="5">
    <location>
        <begin position="680"/>
        <end position="691"/>
    </location>
</feature>
<evidence type="ECO:0000256" key="4">
    <source>
        <dbReference type="ARBA" id="ARBA00040604"/>
    </source>
</evidence>
<evidence type="ECO:0000256" key="5">
    <source>
        <dbReference type="SAM" id="MobiDB-lite"/>
    </source>
</evidence>
<evidence type="ECO:0000259" key="6">
    <source>
        <dbReference type="PROSITE" id="PS51886"/>
    </source>
</evidence>
<evidence type="ECO:0000256" key="2">
    <source>
        <dbReference type="ARBA" id="ARBA00009540"/>
    </source>
</evidence>
<dbReference type="PANTHER" id="PTHR23354">
    <property type="entry name" value="NUCLEOLAR PROTEIN 7/ESTROGEN RECEPTOR COACTIVATOR-RELATED"/>
    <property type="match status" value="1"/>
</dbReference>
<feature type="compositionally biased region" description="Basic and acidic residues" evidence="5">
    <location>
        <begin position="721"/>
        <end position="740"/>
    </location>
</feature>
<dbReference type="OrthoDB" id="26679at2759"/>
<feature type="compositionally biased region" description="Polar residues" evidence="5">
    <location>
        <begin position="41"/>
        <end position="81"/>
    </location>
</feature>
<feature type="compositionally biased region" description="Low complexity" evidence="5">
    <location>
        <begin position="156"/>
        <end position="171"/>
    </location>
</feature>
<reference evidence="7" key="1">
    <citation type="submission" date="2020-11" db="EMBL/GenBank/DDBJ databases">
        <authorList>
            <consortium name="DOE Joint Genome Institute"/>
            <person name="Ahrendt S."/>
            <person name="Riley R."/>
            <person name="Andreopoulos W."/>
            <person name="LaButti K."/>
            <person name="Pangilinan J."/>
            <person name="Ruiz-duenas F.J."/>
            <person name="Barrasa J.M."/>
            <person name="Sanchez-Garcia M."/>
            <person name="Camarero S."/>
            <person name="Miyauchi S."/>
            <person name="Serrano A."/>
            <person name="Linde D."/>
            <person name="Babiker R."/>
            <person name="Drula E."/>
            <person name="Ayuso-Fernandez I."/>
            <person name="Pacheco R."/>
            <person name="Padilla G."/>
            <person name="Ferreira P."/>
            <person name="Barriuso J."/>
            <person name="Kellner H."/>
            <person name="Castanera R."/>
            <person name="Alfaro M."/>
            <person name="Ramirez L."/>
            <person name="Pisabarro A.G."/>
            <person name="Kuo A."/>
            <person name="Tritt A."/>
            <person name="Lipzen A."/>
            <person name="He G."/>
            <person name="Yan M."/>
            <person name="Ng V."/>
            <person name="Cullen D."/>
            <person name="Martin F."/>
            <person name="Rosso M.-N."/>
            <person name="Henrissat B."/>
            <person name="Hibbett D."/>
            <person name="Martinez A.T."/>
            <person name="Grigoriev I.V."/>
        </authorList>
    </citation>
    <scope>NUCLEOTIDE SEQUENCE</scope>
    <source>
        <strain evidence="7">AH 44721</strain>
    </source>
</reference>
<dbReference type="GO" id="GO:0006979">
    <property type="term" value="P:response to oxidative stress"/>
    <property type="evidence" value="ECO:0007669"/>
    <property type="project" value="TreeGrafter"/>
</dbReference>
<dbReference type="InterPro" id="IPR006571">
    <property type="entry name" value="TLDc_dom"/>
</dbReference>
<feature type="compositionally biased region" description="Pro residues" evidence="5">
    <location>
        <begin position="279"/>
        <end position="292"/>
    </location>
</feature>
<dbReference type="GO" id="GO:0005739">
    <property type="term" value="C:mitochondrion"/>
    <property type="evidence" value="ECO:0007669"/>
    <property type="project" value="UniProtKB-SubCell"/>
</dbReference>
<feature type="compositionally biased region" description="Low complexity" evidence="5">
    <location>
        <begin position="370"/>
        <end position="392"/>
    </location>
</feature>
<keyword evidence="8" id="KW-1185">Reference proteome</keyword>
<feature type="compositionally biased region" description="Basic and acidic residues" evidence="5">
    <location>
        <begin position="600"/>
        <end position="611"/>
    </location>
</feature>
<proteinExistence type="inferred from homology"/>
<protein>
    <recommendedName>
        <fullName evidence="4">Oxidation resistance protein 1</fullName>
    </recommendedName>
</protein>
<feature type="compositionally biased region" description="Basic and acidic residues" evidence="5">
    <location>
        <begin position="256"/>
        <end position="269"/>
    </location>
</feature>
<comment type="caution">
    <text evidence="7">The sequence shown here is derived from an EMBL/GenBank/DDBJ whole genome shotgun (WGS) entry which is preliminary data.</text>
</comment>
<dbReference type="SMART" id="SM00584">
    <property type="entry name" value="TLDc"/>
    <property type="match status" value="1"/>
</dbReference>
<evidence type="ECO:0000256" key="1">
    <source>
        <dbReference type="ARBA" id="ARBA00004173"/>
    </source>
</evidence>
<comment type="similarity">
    <text evidence="2">Belongs to the OXR1 family.</text>
</comment>
<gene>
    <name evidence="7" type="ORF">CPB84DRAFT_1849077</name>
</gene>
<feature type="region of interest" description="Disordered" evidence="5">
    <location>
        <begin position="362"/>
        <end position="401"/>
    </location>
</feature>
<feature type="compositionally biased region" description="Low complexity" evidence="5">
    <location>
        <begin position="27"/>
        <end position="39"/>
    </location>
</feature>
<feature type="region of interest" description="Disordered" evidence="5">
    <location>
        <begin position="423"/>
        <end position="448"/>
    </location>
</feature>
<dbReference type="PANTHER" id="PTHR23354:SF62">
    <property type="entry name" value="MUSTARD, ISOFORM V"/>
    <property type="match status" value="1"/>
</dbReference>
<feature type="compositionally biased region" description="Basic residues" evidence="5">
    <location>
        <begin position="528"/>
        <end position="541"/>
    </location>
</feature>
<feature type="region of interest" description="Disordered" evidence="5">
    <location>
        <begin position="598"/>
        <end position="645"/>
    </location>
</feature>
<feature type="compositionally biased region" description="Low complexity" evidence="5">
    <location>
        <begin position="197"/>
        <end position="216"/>
    </location>
</feature>
<evidence type="ECO:0000313" key="8">
    <source>
        <dbReference type="Proteomes" id="UP000724874"/>
    </source>
</evidence>